<dbReference type="Proteomes" id="UP000647172">
    <property type="component" value="Unassembled WGS sequence"/>
</dbReference>
<keyword evidence="3" id="KW-1185">Reference proteome</keyword>
<evidence type="ECO:0000313" key="2">
    <source>
        <dbReference type="EMBL" id="GIE53797.1"/>
    </source>
</evidence>
<accession>A0A919MR30</accession>
<dbReference type="EMBL" id="BOMQ01000089">
    <property type="protein sequence ID" value="GIE53797.1"/>
    <property type="molecule type" value="Genomic_DNA"/>
</dbReference>
<organism evidence="2 3">
    <name type="scientific">Actinoplanes nipponensis</name>
    <dbReference type="NCBI Taxonomy" id="135950"/>
    <lineage>
        <taxon>Bacteria</taxon>
        <taxon>Bacillati</taxon>
        <taxon>Actinomycetota</taxon>
        <taxon>Actinomycetes</taxon>
        <taxon>Micromonosporales</taxon>
        <taxon>Micromonosporaceae</taxon>
        <taxon>Actinoplanes</taxon>
    </lineage>
</organism>
<dbReference type="AlphaFoldDB" id="A0A919MR30"/>
<feature type="region of interest" description="Disordered" evidence="1">
    <location>
        <begin position="64"/>
        <end position="143"/>
    </location>
</feature>
<evidence type="ECO:0000313" key="3">
    <source>
        <dbReference type="Proteomes" id="UP000647172"/>
    </source>
</evidence>
<name>A0A919MR30_9ACTN</name>
<protein>
    <submittedName>
        <fullName evidence="2">Uncharacterized protein</fullName>
    </submittedName>
</protein>
<comment type="caution">
    <text evidence="2">The sequence shown here is derived from an EMBL/GenBank/DDBJ whole genome shotgun (WGS) entry which is preliminary data.</text>
</comment>
<reference evidence="2" key="1">
    <citation type="submission" date="2021-01" db="EMBL/GenBank/DDBJ databases">
        <title>Whole genome shotgun sequence of Actinoplanes nipponensis NBRC 14063.</title>
        <authorList>
            <person name="Komaki H."/>
            <person name="Tamura T."/>
        </authorList>
    </citation>
    <scope>NUCLEOTIDE SEQUENCE</scope>
    <source>
        <strain evidence="2">NBRC 14063</strain>
    </source>
</reference>
<gene>
    <name evidence="2" type="ORF">Ani05nite_73310</name>
</gene>
<sequence>MTVVALVIACHPLPVPPFGRDCITPATVRARPAGLDVALVRKPGPGPMPISIAAHCPLAQSMPVDFWPGTGGDALLGSDGGQPATDQGRPGGTGSHGQGDHEGGKRSPTRPGVDDRAPPSGAAPGGVKPSGAATGPGAPGGAD</sequence>
<evidence type="ECO:0000256" key="1">
    <source>
        <dbReference type="SAM" id="MobiDB-lite"/>
    </source>
</evidence>
<feature type="compositionally biased region" description="Gly residues" evidence="1">
    <location>
        <begin position="69"/>
        <end position="80"/>
    </location>
</feature>
<proteinExistence type="predicted"/>